<feature type="region of interest" description="Disordered" evidence="1">
    <location>
        <begin position="187"/>
        <end position="209"/>
    </location>
</feature>
<name>A0A7W8TST8_9MICC</name>
<sequence>MSGKNSGAVSRGMVDRKSPLVFQVRDLLLNPGTMRELKERVAAPAELGTVMIGVQENSDLDLDLRLEAVHEGILVSGTVFAELTGECGRCLNPIADDLEVDLQELFYKDASEIEGADEEEIFEVVDDFIDLEPIIRDAVVTALPFQPVCREDCAGLCSECGIRLDDEPGHHHEVVDPRWQALAGLVSTPDSGDHTEDAAVPLNDEREKS</sequence>
<dbReference type="PANTHER" id="PTHR34374">
    <property type="entry name" value="LARGE RIBOSOMAL RNA SUBUNIT ACCUMULATION PROTEIN YCED HOMOLOG 1, CHLOROPLASTIC"/>
    <property type="match status" value="1"/>
</dbReference>
<protein>
    <recommendedName>
        <fullName evidence="4">DNA-binding protein</fullName>
    </recommendedName>
</protein>
<gene>
    <name evidence="2" type="ORF">HD598_000861</name>
</gene>
<dbReference type="EMBL" id="JACHDR010000001">
    <property type="protein sequence ID" value="MBB5512174.1"/>
    <property type="molecule type" value="Genomic_DNA"/>
</dbReference>
<accession>A0A7W8TST8</accession>
<reference evidence="2 3" key="1">
    <citation type="submission" date="2020-08" db="EMBL/GenBank/DDBJ databases">
        <title>Sequencing the genomes of 1000 actinobacteria strains.</title>
        <authorList>
            <person name="Klenk H.-P."/>
        </authorList>
    </citation>
    <scope>NUCLEOTIDE SEQUENCE [LARGE SCALE GENOMIC DNA]</scope>
    <source>
        <strain evidence="2 3">DSM 105783</strain>
    </source>
</reference>
<dbReference type="AlphaFoldDB" id="A0A7W8TST8"/>
<dbReference type="Pfam" id="PF02620">
    <property type="entry name" value="YceD"/>
    <property type="match status" value="1"/>
</dbReference>
<dbReference type="Proteomes" id="UP000580797">
    <property type="component" value="Unassembled WGS sequence"/>
</dbReference>
<evidence type="ECO:0000313" key="3">
    <source>
        <dbReference type="Proteomes" id="UP000580797"/>
    </source>
</evidence>
<comment type="caution">
    <text evidence="2">The sequence shown here is derived from an EMBL/GenBank/DDBJ whole genome shotgun (WGS) entry which is preliminary data.</text>
</comment>
<evidence type="ECO:0000313" key="2">
    <source>
        <dbReference type="EMBL" id="MBB5512174.1"/>
    </source>
</evidence>
<dbReference type="RefSeq" id="WP_232318040.1">
    <property type="nucleotide sequence ID" value="NZ_BAAARH010000003.1"/>
</dbReference>
<evidence type="ECO:0008006" key="4">
    <source>
        <dbReference type="Google" id="ProtNLM"/>
    </source>
</evidence>
<feature type="compositionally biased region" description="Basic and acidic residues" evidence="1">
    <location>
        <begin position="191"/>
        <end position="209"/>
    </location>
</feature>
<dbReference type="InterPro" id="IPR003772">
    <property type="entry name" value="YceD"/>
</dbReference>
<proteinExistence type="predicted"/>
<evidence type="ECO:0000256" key="1">
    <source>
        <dbReference type="SAM" id="MobiDB-lite"/>
    </source>
</evidence>
<dbReference type="PANTHER" id="PTHR34374:SF1">
    <property type="entry name" value="LARGE RIBOSOMAL RNA SUBUNIT ACCUMULATION PROTEIN YCED HOMOLOG 1, CHLOROPLASTIC"/>
    <property type="match status" value="1"/>
</dbReference>
<organism evidence="2 3">
    <name type="scientific">Neomicrococcus aestuarii</name>
    <dbReference type="NCBI Taxonomy" id="556325"/>
    <lineage>
        <taxon>Bacteria</taxon>
        <taxon>Bacillati</taxon>
        <taxon>Actinomycetota</taxon>
        <taxon>Actinomycetes</taxon>
        <taxon>Micrococcales</taxon>
        <taxon>Micrococcaceae</taxon>
        <taxon>Neomicrococcus</taxon>
    </lineage>
</organism>